<proteinExistence type="predicted"/>
<comment type="caution">
    <text evidence="1">The sequence shown here is derived from an EMBL/GenBank/DDBJ whole genome shotgun (WGS) entry which is preliminary data.</text>
</comment>
<sequence>MLNPILVPLQLLDDFWNVTLRRKEEPSIHNGFHFHEREGTHHGIENTQVNFVEAAYARILKSDFLIYDQIGWTYGQPMNDIPLISTAIHSSFEMLKRNGI</sequence>
<accession>A0ABP8M7J5</accession>
<organism evidence="1 2">
    <name type="scientific">Novipirellula rosea</name>
    <dbReference type="NCBI Taxonomy" id="1031540"/>
    <lineage>
        <taxon>Bacteria</taxon>
        <taxon>Pseudomonadati</taxon>
        <taxon>Planctomycetota</taxon>
        <taxon>Planctomycetia</taxon>
        <taxon>Pirellulales</taxon>
        <taxon>Pirellulaceae</taxon>
        <taxon>Novipirellula</taxon>
    </lineage>
</organism>
<name>A0ABP8M7J5_9BACT</name>
<protein>
    <submittedName>
        <fullName evidence="1">Uncharacterized protein</fullName>
    </submittedName>
</protein>
<dbReference type="Proteomes" id="UP001500840">
    <property type="component" value="Unassembled WGS sequence"/>
</dbReference>
<keyword evidence="2" id="KW-1185">Reference proteome</keyword>
<reference evidence="2" key="1">
    <citation type="journal article" date="2019" name="Int. J. Syst. Evol. Microbiol.">
        <title>The Global Catalogue of Microorganisms (GCM) 10K type strain sequencing project: providing services to taxonomists for standard genome sequencing and annotation.</title>
        <authorList>
            <consortium name="The Broad Institute Genomics Platform"/>
            <consortium name="The Broad Institute Genome Sequencing Center for Infectious Disease"/>
            <person name="Wu L."/>
            <person name="Ma J."/>
        </authorList>
    </citation>
    <scope>NUCLEOTIDE SEQUENCE [LARGE SCALE GENOMIC DNA]</scope>
    <source>
        <strain evidence="2">JCM 17759</strain>
    </source>
</reference>
<dbReference type="EMBL" id="BAABGA010000008">
    <property type="protein sequence ID" value="GAA4445436.1"/>
    <property type="molecule type" value="Genomic_DNA"/>
</dbReference>
<evidence type="ECO:0000313" key="1">
    <source>
        <dbReference type="EMBL" id="GAA4445436.1"/>
    </source>
</evidence>
<evidence type="ECO:0000313" key="2">
    <source>
        <dbReference type="Proteomes" id="UP001500840"/>
    </source>
</evidence>
<gene>
    <name evidence="1" type="ORF">GCM10023156_05000</name>
</gene>